<keyword evidence="4" id="KW-1185">Reference proteome</keyword>
<reference evidence="4" key="1">
    <citation type="submission" date="2018-12" db="EMBL/GenBank/DDBJ databases">
        <title>Complete genome sequencing of Jeotgalibaca sp. H21T32.</title>
        <authorList>
            <person name="Bae J.-W."/>
            <person name="Lee S.-Y."/>
        </authorList>
    </citation>
    <scope>NUCLEOTIDE SEQUENCE [LARGE SCALE GENOMIC DNA]</scope>
    <source>
        <strain evidence="4">H21T32</strain>
    </source>
</reference>
<feature type="domain" description="Transposase DDE" evidence="2">
    <location>
        <begin position="2"/>
        <end position="50"/>
    </location>
</feature>
<protein>
    <recommendedName>
        <fullName evidence="2">Transposase DDE domain-containing protein</fullName>
    </recommendedName>
</protein>
<proteinExistence type="predicted"/>
<keyword evidence="1" id="KW-0812">Transmembrane</keyword>
<gene>
    <name evidence="3" type="ORF">EJN90_07825</name>
</gene>
<evidence type="ECO:0000313" key="4">
    <source>
        <dbReference type="Proteomes" id="UP000273326"/>
    </source>
</evidence>
<organism evidence="3 4">
    <name type="scientific">Jeotgalibaca ciconiae</name>
    <dbReference type="NCBI Taxonomy" id="2496265"/>
    <lineage>
        <taxon>Bacteria</taxon>
        <taxon>Bacillati</taxon>
        <taxon>Bacillota</taxon>
        <taxon>Bacilli</taxon>
        <taxon>Lactobacillales</taxon>
        <taxon>Carnobacteriaceae</taxon>
        <taxon>Jeotgalibaca</taxon>
    </lineage>
</organism>
<keyword evidence="1" id="KW-1133">Transmembrane helix</keyword>
<dbReference type="AlphaFoldDB" id="A0A3S9HED0"/>
<dbReference type="OrthoDB" id="2163600at2"/>
<dbReference type="EMBL" id="CP034465">
    <property type="protein sequence ID" value="AZP05727.1"/>
    <property type="molecule type" value="Genomic_DNA"/>
</dbReference>
<feature type="transmembrane region" description="Helical" evidence="1">
    <location>
        <begin position="74"/>
        <end position="96"/>
    </location>
</feature>
<dbReference type="Pfam" id="PF13751">
    <property type="entry name" value="DDE_Tnp_1_6"/>
    <property type="match status" value="1"/>
</dbReference>
<accession>A0A3S9HED0</accession>
<dbReference type="Proteomes" id="UP000273326">
    <property type="component" value="Chromosome"/>
</dbReference>
<sequence length="117" mass="13727">MYAQRKNDVETVFGRLKGIFGMRRTHVRGKQAVHNDIGIMLMSTNLTKLVLEAGRKTKAFYKNESKNKNRNETIRILIISLRFFYLRLVISLLITLKIKKQRFWGNSILASTSFTYR</sequence>
<dbReference type="InterPro" id="IPR025668">
    <property type="entry name" value="Tnp_DDE_dom"/>
</dbReference>
<evidence type="ECO:0000256" key="1">
    <source>
        <dbReference type="SAM" id="Phobius"/>
    </source>
</evidence>
<dbReference type="KEGG" id="jeh:EJN90_07825"/>
<keyword evidence="1" id="KW-0472">Membrane</keyword>
<evidence type="ECO:0000259" key="2">
    <source>
        <dbReference type="Pfam" id="PF13751"/>
    </source>
</evidence>
<name>A0A3S9HED0_9LACT</name>
<evidence type="ECO:0000313" key="3">
    <source>
        <dbReference type="EMBL" id="AZP05727.1"/>
    </source>
</evidence>